<evidence type="ECO:0000256" key="5">
    <source>
        <dbReference type="ARBA" id="ARBA00022592"/>
    </source>
</evidence>
<evidence type="ECO:0000256" key="3">
    <source>
        <dbReference type="ARBA" id="ARBA00022448"/>
    </source>
</evidence>
<keyword evidence="3 9" id="KW-0813">Transport</keyword>
<dbReference type="SUPFAM" id="SSF161098">
    <property type="entry name" value="MetI-like"/>
    <property type="match status" value="1"/>
</dbReference>
<dbReference type="NCBIfam" id="TIGR02138">
    <property type="entry name" value="phosphate_pstC"/>
    <property type="match status" value="1"/>
</dbReference>
<keyword evidence="4 10" id="KW-1003">Cell membrane</keyword>
<evidence type="ECO:0000256" key="6">
    <source>
        <dbReference type="ARBA" id="ARBA00022692"/>
    </source>
</evidence>
<dbReference type="InterPro" id="IPR000515">
    <property type="entry name" value="MetI-like"/>
</dbReference>
<evidence type="ECO:0000256" key="7">
    <source>
        <dbReference type="ARBA" id="ARBA00022989"/>
    </source>
</evidence>
<keyword evidence="5 10" id="KW-0592">Phosphate transport</keyword>
<feature type="transmembrane region" description="Helical" evidence="9">
    <location>
        <begin position="176"/>
        <end position="194"/>
    </location>
</feature>
<dbReference type="Proteomes" id="UP000248326">
    <property type="component" value="Unassembled WGS sequence"/>
</dbReference>
<organism evidence="12 13">
    <name type="scientific">Deinococcus yavapaiensis KR-236</name>
    <dbReference type="NCBI Taxonomy" id="694435"/>
    <lineage>
        <taxon>Bacteria</taxon>
        <taxon>Thermotogati</taxon>
        <taxon>Deinococcota</taxon>
        <taxon>Deinococci</taxon>
        <taxon>Deinococcales</taxon>
        <taxon>Deinococcaceae</taxon>
        <taxon>Deinococcus</taxon>
    </lineage>
</organism>
<evidence type="ECO:0000256" key="4">
    <source>
        <dbReference type="ARBA" id="ARBA00022475"/>
    </source>
</evidence>
<evidence type="ECO:0000259" key="11">
    <source>
        <dbReference type="PROSITE" id="PS50928"/>
    </source>
</evidence>
<dbReference type="EMBL" id="QJSX01000001">
    <property type="protein sequence ID" value="PYE56442.1"/>
    <property type="molecule type" value="Genomic_DNA"/>
</dbReference>
<keyword evidence="13" id="KW-1185">Reference proteome</keyword>
<gene>
    <name evidence="12" type="ORF">DES52_101246</name>
</gene>
<comment type="similarity">
    <text evidence="2 10">Belongs to the binding-protein-dependent transport system permease family. CysTW subfamily.</text>
</comment>
<evidence type="ECO:0000256" key="10">
    <source>
        <dbReference type="RuleBase" id="RU363054"/>
    </source>
</evidence>
<accession>A0A318SNG2</accession>
<evidence type="ECO:0000256" key="1">
    <source>
        <dbReference type="ARBA" id="ARBA00004651"/>
    </source>
</evidence>
<comment type="function">
    <text evidence="10">Part of the binding-protein-dependent transport system for phosphate; probably responsible for the translocation of the substrate across the membrane.</text>
</comment>
<feature type="transmembrane region" description="Helical" evidence="9">
    <location>
        <begin position="21"/>
        <end position="42"/>
    </location>
</feature>
<dbReference type="InterPro" id="IPR051124">
    <property type="entry name" value="Phosphate_Transport_Permease"/>
</dbReference>
<dbReference type="GO" id="GO:0005315">
    <property type="term" value="F:phosphate transmembrane transporter activity"/>
    <property type="evidence" value="ECO:0007669"/>
    <property type="project" value="InterPro"/>
</dbReference>
<dbReference type="GO" id="GO:0006817">
    <property type="term" value="P:phosphate ion transport"/>
    <property type="evidence" value="ECO:0007669"/>
    <property type="project" value="UniProtKB-KW"/>
</dbReference>
<proteinExistence type="inferred from homology"/>
<evidence type="ECO:0000256" key="2">
    <source>
        <dbReference type="ARBA" id="ARBA00007069"/>
    </source>
</evidence>
<feature type="domain" description="ABC transmembrane type-1" evidence="11">
    <location>
        <begin position="78"/>
        <end position="312"/>
    </location>
</feature>
<feature type="transmembrane region" description="Helical" evidence="9">
    <location>
        <begin position="115"/>
        <end position="139"/>
    </location>
</feature>
<dbReference type="CDD" id="cd06261">
    <property type="entry name" value="TM_PBP2"/>
    <property type="match status" value="1"/>
</dbReference>
<dbReference type="Gene3D" id="1.10.3720.10">
    <property type="entry name" value="MetI-like"/>
    <property type="match status" value="1"/>
</dbReference>
<sequence length="325" mass="34357">MTKTLNSKSAVSRTSSRGDGPFRAVVIALSFVIVGAFVLAVLQLGGQALPALRAFGLTFLTHVGWDPVALKFGAASFIVGTLVSAFGALVLAVPLALAAAIFVTEYAPRWLAEPVSYLVELLAAIPSVIYGLWGVFVLVPILQKWQIALFVDNASPGGLLPSPALNWLVPTAPTGFGLLTAILILAIMVIPYTASVARDVIRLVPQDQREAMYALGATKWEVVRTAVLPYARAGIFGGVILSLGRALGETLAVTMVIGNTTNLPRNIWDSTATMSSIIANEFAEAARGLHLSSLLGIGLLLFVTSVIVNYLARLIIARLTPKGIR</sequence>
<dbReference type="RefSeq" id="WP_110884937.1">
    <property type="nucleotide sequence ID" value="NZ_QJSX01000001.1"/>
</dbReference>
<dbReference type="Pfam" id="PF00528">
    <property type="entry name" value="BPD_transp_1"/>
    <property type="match status" value="1"/>
</dbReference>
<keyword evidence="7 9" id="KW-1133">Transmembrane helix</keyword>
<comment type="subcellular location">
    <subcellularLocation>
        <location evidence="1 9">Cell membrane</location>
        <topology evidence="1 9">Multi-pass membrane protein</topology>
    </subcellularLocation>
</comment>
<protein>
    <recommendedName>
        <fullName evidence="10">Phosphate transport system permease protein</fullName>
    </recommendedName>
</protein>
<keyword evidence="6 9" id="KW-0812">Transmembrane</keyword>
<evidence type="ECO:0000313" key="12">
    <source>
        <dbReference type="EMBL" id="PYE56442.1"/>
    </source>
</evidence>
<comment type="caution">
    <text evidence="10">Lacks conserved residue(s) required for the propagation of feature annotation.</text>
</comment>
<dbReference type="PANTHER" id="PTHR30425:SF1">
    <property type="entry name" value="PHOSPHATE TRANSPORT SYSTEM PERMEASE PROTEIN PSTC"/>
    <property type="match status" value="1"/>
</dbReference>
<dbReference type="PANTHER" id="PTHR30425">
    <property type="entry name" value="PHOSPHATE TRANSPORT SYSTEM PERMEASE PROTEIN PST"/>
    <property type="match status" value="1"/>
</dbReference>
<feature type="transmembrane region" description="Helical" evidence="9">
    <location>
        <begin position="77"/>
        <end position="103"/>
    </location>
</feature>
<dbReference type="GO" id="GO:0005886">
    <property type="term" value="C:plasma membrane"/>
    <property type="evidence" value="ECO:0007669"/>
    <property type="project" value="UniProtKB-SubCell"/>
</dbReference>
<reference evidence="12 13" key="1">
    <citation type="submission" date="2018-06" db="EMBL/GenBank/DDBJ databases">
        <title>Genomic Encyclopedia of Type Strains, Phase IV (KMG-IV): sequencing the most valuable type-strain genomes for metagenomic binning, comparative biology and taxonomic classification.</title>
        <authorList>
            <person name="Goeker M."/>
        </authorList>
    </citation>
    <scope>NUCLEOTIDE SEQUENCE [LARGE SCALE GENOMIC DNA]</scope>
    <source>
        <strain evidence="12 13">DSM 18048</strain>
    </source>
</reference>
<feature type="transmembrane region" description="Helical" evidence="9">
    <location>
        <begin position="294"/>
        <end position="316"/>
    </location>
</feature>
<evidence type="ECO:0000256" key="9">
    <source>
        <dbReference type="RuleBase" id="RU363032"/>
    </source>
</evidence>
<dbReference type="InterPro" id="IPR011864">
    <property type="entry name" value="Phosphate_PstC"/>
</dbReference>
<evidence type="ECO:0000256" key="8">
    <source>
        <dbReference type="ARBA" id="ARBA00023136"/>
    </source>
</evidence>
<dbReference type="AlphaFoldDB" id="A0A318SNG2"/>
<keyword evidence="8 9" id="KW-0472">Membrane</keyword>
<dbReference type="PROSITE" id="PS50928">
    <property type="entry name" value="ABC_TM1"/>
    <property type="match status" value="1"/>
</dbReference>
<name>A0A318SNG2_9DEIO</name>
<dbReference type="InterPro" id="IPR035906">
    <property type="entry name" value="MetI-like_sf"/>
</dbReference>
<dbReference type="OrthoDB" id="9785113at2"/>
<comment type="caution">
    <text evidence="12">The sequence shown here is derived from an EMBL/GenBank/DDBJ whole genome shotgun (WGS) entry which is preliminary data.</text>
</comment>
<evidence type="ECO:0000313" key="13">
    <source>
        <dbReference type="Proteomes" id="UP000248326"/>
    </source>
</evidence>